<dbReference type="EMBL" id="JABMIG020000122">
    <property type="protein sequence ID" value="KAL3790797.1"/>
    <property type="molecule type" value="Genomic_DNA"/>
</dbReference>
<feature type="repeat" description="ANK" evidence="1">
    <location>
        <begin position="437"/>
        <end position="459"/>
    </location>
</feature>
<dbReference type="Pfam" id="PF12796">
    <property type="entry name" value="Ank_2"/>
    <property type="match status" value="1"/>
</dbReference>
<dbReference type="SMART" id="SM00248">
    <property type="entry name" value="ANK"/>
    <property type="match status" value="5"/>
</dbReference>
<evidence type="ECO:0000313" key="4">
    <source>
        <dbReference type="Proteomes" id="UP001516023"/>
    </source>
</evidence>
<sequence length="587" mass="64406">MGPLFFSGPRPAGLEGKSVPLIIHFKIHLTNLPSTTEGMSTESTTKSDIYARLHSGSTAGRGSIAGWTPCPLCFAGGFDKSTLLSSIIPSDETIINILSNLKSSKSTKLFSHGRGLAAHLHAVHTPWNPGKAELKRREALRKRYENEQMRIRKFVNVELDDDSRTNRFEDGKRPIKRAKLIQDTDCECERGNTAISTSIPVKWDPSSEELSQWNQRVLEIVNLVELESKKPITMSIHEGGENASSEVVPLSNLQEDDFSNAQRGTDRSGKPCPSYRESLPPFLAAAADGNIAALRQCIRKHDAKTNDVSQCNADATTRRHIQSLIYCRDRNGSTAEHWAAGGGHTDCLSYLLELRDMVTDSSSSQTMNVTTNDAVDKTVSDASLSSTTETNHDNKKIRKRRDGKTPLHYAARNGHTACIDCILSRPDAPSVNIPSGDGTTPLHMACYGGHPSTVRHLINVYHANVHATNEWMCGVAHWSAMSLGNEGMDAVIDLCNYLKGECDVDFVARQRQGHTPLHKAASKKNQKVIEWLAGKSMDGKESVPRFSDVEMKLMGEPDKGGNVPSDIWSSVGGDVSFASWMKNACGW</sequence>
<comment type="caution">
    <text evidence="3">The sequence shown here is derived from an EMBL/GenBank/DDBJ whole genome shotgun (WGS) entry which is preliminary data.</text>
</comment>
<gene>
    <name evidence="3" type="ORF">HJC23_004698</name>
</gene>
<reference evidence="3 4" key="1">
    <citation type="journal article" date="2020" name="G3 (Bethesda)">
        <title>Improved Reference Genome for Cyclotella cryptica CCMP332, a Model for Cell Wall Morphogenesis, Salinity Adaptation, and Lipid Production in Diatoms (Bacillariophyta).</title>
        <authorList>
            <person name="Roberts W.R."/>
            <person name="Downey K.M."/>
            <person name="Ruck E.C."/>
            <person name="Traller J.C."/>
            <person name="Alverson A.J."/>
        </authorList>
    </citation>
    <scope>NUCLEOTIDE SEQUENCE [LARGE SCALE GENOMIC DNA]</scope>
    <source>
        <strain evidence="3 4">CCMP332</strain>
    </source>
</reference>
<name>A0ABD3PS50_9STRA</name>
<evidence type="ECO:0000313" key="3">
    <source>
        <dbReference type="EMBL" id="KAL3790797.1"/>
    </source>
</evidence>
<evidence type="ECO:0008006" key="5">
    <source>
        <dbReference type="Google" id="ProtNLM"/>
    </source>
</evidence>
<dbReference type="InterPro" id="IPR036770">
    <property type="entry name" value="Ankyrin_rpt-contain_sf"/>
</dbReference>
<proteinExistence type="predicted"/>
<keyword evidence="4" id="KW-1185">Reference proteome</keyword>
<evidence type="ECO:0000256" key="2">
    <source>
        <dbReference type="SAM" id="MobiDB-lite"/>
    </source>
</evidence>
<feature type="repeat" description="ANK" evidence="1">
    <location>
        <begin position="402"/>
        <end position="425"/>
    </location>
</feature>
<organism evidence="3 4">
    <name type="scientific">Cyclotella cryptica</name>
    <dbReference type="NCBI Taxonomy" id="29204"/>
    <lineage>
        <taxon>Eukaryota</taxon>
        <taxon>Sar</taxon>
        <taxon>Stramenopiles</taxon>
        <taxon>Ochrophyta</taxon>
        <taxon>Bacillariophyta</taxon>
        <taxon>Coscinodiscophyceae</taxon>
        <taxon>Thalassiosirophycidae</taxon>
        <taxon>Stephanodiscales</taxon>
        <taxon>Stephanodiscaceae</taxon>
        <taxon>Cyclotella</taxon>
    </lineage>
</organism>
<feature type="compositionally biased region" description="Polar residues" evidence="2">
    <location>
        <begin position="380"/>
        <end position="389"/>
    </location>
</feature>
<accession>A0ABD3PS50</accession>
<dbReference type="SUPFAM" id="SSF48403">
    <property type="entry name" value="Ankyrin repeat"/>
    <property type="match status" value="1"/>
</dbReference>
<dbReference type="AlphaFoldDB" id="A0ABD3PS50"/>
<protein>
    <recommendedName>
        <fullName evidence="5">Ankyrin</fullName>
    </recommendedName>
</protein>
<dbReference type="PROSITE" id="PS50297">
    <property type="entry name" value="ANK_REP_REGION"/>
    <property type="match status" value="2"/>
</dbReference>
<dbReference type="PANTHER" id="PTHR24184">
    <property type="entry name" value="SI:CH211-189E2.2"/>
    <property type="match status" value="1"/>
</dbReference>
<dbReference type="Gene3D" id="1.25.40.20">
    <property type="entry name" value="Ankyrin repeat-containing domain"/>
    <property type="match status" value="2"/>
</dbReference>
<dbReference type="InterPro" id="IPR002110">
    <property type="entry name" value="Ankyrin_rpt"/>
</dbReference>
<feature type="region of interest" description="Disordered" evidence="2">
    <location>
        <begin position="380"/>
        <end position="405"/>
    </location>
</feature>
<dbReference type="PANTHER" id="PTHR24184:SF11">
    <property type="entry name" value="ANKYRIN REPEAT AND SOCS BOX CONTAINING 3"/>
    <property type="match status" value="1"/>
</dbReference>
<dbReference type="PROSITE" id="PS50088">
    <property type="entry name" value="ANK_REPEAT"/>
    <property type="match status" value="2"/>
</dbReference>
<keyword evidence="1" id="KW-0040">ANK repeat</keyword>
<dbReference type="Proteomes" id="UP001516023">
    <property type="component" value="Unassembled WGS sequence"/>
</dbReference>
<evidence type="ECO:0000256" key="1">
    <source>
        <dbReference type="PROSITE-ProRule" id="PRU00023"/>
    </source>
</evidence>
<dbReference type="Pfam" id="PF00023">
    <property type="entry name" value="Ank"/>
    <property type="match status" value="1"/>
</dbReference>
<dbReference type="Pfam" id="PF13637">
    <property type="entry name" value="Ank_4"/>
    <property type="match status" value="1"/>
</dbReference>